<feature type="compositionally biased region" description="Polar residues" evidence="2">
    <location>
        <begin position="334"/>
        <end position="350"/>
    </location>
</feature>
<protein>
    <recommendedName>
        <fullName evidence="4">QWRF motif-containing protein 8</fullName>
    </recommendedName>
</protein>
<organism evidence="3">
    <name type="scientific">Davidia involucrata</name>
    <name type="common">Dove tree</name>
    <dbReference type="NCBI Taxonomy" id="16924"/>
    <lineage>
        <taxon>Eukaryota</taxon>
        <taxon>Viridiplantae</taxon>
        <taxon>Streptophyta</taxon>
        <taxon>Embryophyta</taxon>
        <taxon>Tracheophyta</taxon>
        <taxon>Spermatophyta</taxon>
        <taxon>Magnoliopsida</taxon>
        <taxon>eudicotyledons</taxon>
        <taxon>Gunneridae</taxon>
        <taxon>Pentapetalae</taxon>
        <taxon>asterids</taxon>
        <taxon>Cornales</taxon>
        <taxon>Nyssaceae</taxon>
        <taxon>Davidia</taxon>
    </lineage>
</organism>
<feature type="region of interest" description="Disordered" evidence="2">
    <location>
        <begin position="149"/>
        <end position="195"/>
    </location>
</feature>
<feature type="region of interest" description="Disordered" evidence="2">
    <location>
        <begin position="300"/>
        <end position="365"/>
    </location>
</feature>
<evidence type="ECO:0000256" key="2">
    <source>
        <dbReference type="SAM" id="MobiDB-lite"/>
    </source>
</evidence>
<evidence type="ECO:0008006" key="4">
    <source>
        <dbReference type="Google" id="ProtNLM"/>
    </source>
</evidence>
<dbReference type="AlphaFoldDB" id="A0A5B7BSC8"/>
<evidence type="ECO:0000256" key="1">
    <source>
        <dbReference type="ARBA" id="ARBA00010016"/>
    </source>
</evidence>
<accession>A0A5B7BSC8</accession>
<dbReference type="GO" id="GO:0005737">
    <property type="term" value="C:cytoplasm"/>
    <property type="evidence" value="ECO:0007669"/>
    <property type="project" value="TreeGrafter"/>
</dbReference>
<feature type="compositionally biased region" description="Low complexity" evidence="2">
    <location>
        <begin position="351"/>
        <end position="365"/>
    </location>
</feature>
<dbReference type="GO" id="GO:0051225">
    <property type="term" value="P:spindle assembly"/>
    <property type="evidence" value="ECO:0007669"/>
    <property type="project" value="TreeGrafter"/>
</dbReference>
<proteinExistence type="inferred from homology"/>
<sequence length="598" mass="65413">MDFCESEQALQKHSAVKSLEGPRPPLVPADKINGTTRCSRTREVSSRYRSPIPSTSSGPRRFPSPNITRTVAASSQLVTKRAISAERKRPSPPPSPTCPSTPVHDTSTGGRLPEVLWPTKMRSLIVSFQSDTFSLPISKREKPVAPALSDLTLKPSSNVAHKQAPPVSRKPTPERKRSPLKGKNAVDQSENSKPVDGLHARLVDQHRWPSRTGGKVSSNALNRSMDLTDKRIGISSLRRMSIPGGTIKPLPKASSDAVRLASMDEIGRVDFKACLVDDKSLRESGLPKLVSSSSLERTTLLTPAVRSRSLPTPASRPPSRPSSPNKTSSVSRGVSPSRTRSLNPSPSRGVSPSRIRASSPSRQSNSSTSVLTFIADIRRGKKGTNQIEDAHQLRLLYNRHLQWRYANARADAVLYNQKVTSEKMLYNVGRTTSDLWDSVTEKRIDLQQLRLKLKLYSVLNEQMAYLNDWASIERDHTSSLSQAIEDLQASTLRLPVAGGARADIETVKAAVWSAIDVMQAMGSSMCSILSRVEGMNCLVSELADLATQERTMLDECAALLASTAAMQVEEYSLGTHLIQLKQAWKSGDQPILAIKTPS</sequence>
<name>A0A5B7BSC8_DAVIN</name>
<dbReference type="PANTHER" id="PTHR31807">
    <property type="entry name" value="AUGMIN FAMILY MEMBER"/>
    <property type="match status" value="1"/>
</dbReference>
<dbReference type="InterPro" id="IPR007573">
    <property type="entry name" value="QWRF"/>
</dbReference>
<dbReference type="GO" id="GO:0005880">
    <property type="term" value="C:nuclear microtubule"/>
    <property type="evidence" value="ECO:0007669"/>
    <property type="project" value="TreeGrafter"/>
</dbReference>
<feature type="compositionally biased region" description="Polar residues" evidence="2">
    <location>
        <begin position="65"/>
        <end position="78"/>
    </location>
</feature>
<dbReference type="PANTHER" id="PTHR31807:SF37">
    <property type="entry name" value="HAUS AUGMIN-LIKE COMPLEX SUBUNIT 8"/>
    <property type="match status" value="1"/>
</dbReference>
<reference evidence="3" key="1">
    <citation type="submission" date="2019-08" db="EMBL/GenBank/DDBJ databases">
        <title>Reference gene set and small RNA set construction with multiple tissues from Davidia involucrata Baill.</title>
        <authorList>
            <person name="Yang H."/>
            <person name="Zhou C."/>
            <person name="Li G."/>
            <person name="Wang J."/>
            <person name="Gao P."/>
            <person name="Wang M."/>
            <person name="Wang R."/>
            <person name="Zhao Y."/>
        </authorList>
    </citation>
    <scope>NUCLEOTIDE SEQUENCE</scope>
    <source>
        <tissue evidence="3">Mixed with DoveR01_LX</tissue>
    </source>
</reference>
<dbReference type="Pfam" id="PF04484">
    <property type="entry name" value="QWRF"/>
    <property type="match status" value="1"/>
</dbReference>
<feature type="compositionally biased region" description="Low complexity" evidence="2">
    <location>
        <begin position="300"/>
        <end position="313"/>
    </location>
</feature>
<feature type="region of interest" description="Disordered" evidence="2">
    <location>
        <begin position="1"/>
        <end position="115"/>
    </location>
</feature>
<gene>
    <name evidence="3" type="ORF">Din_040918</name>
</gene>
<dbReference type="GO" id="GO:0008017">
    <property type="term" value="F:microtubule binding"/>
    <property type="evidence" value="ECO:0007669"/>
    <property type="project" value="TreeGrafter"/>
</dbReference>
<feature type="compositionally biased region" description="Low complexity" evidence="2">
    <location>
        <begin position="322"/>
        <end position="332"/>
    </location>
</feature>
<dbReference type="EMBL" id="GHES01040918">
    <property type="protein sequence ID" value="MPA71477.1"/>
    <property type="molecule type" value="Transcribed_RNA"/>
</dbReference>
<comment type="similarity">
    <text evidence="1">Belongs to the QWRF family.</text>
</comment>
<evidence type="ECO:0000313" key="3">
    <source>
        <dbReference type="EMBL" id="MPA71477.1"/>
    </source>
</evidence>